<dbReference type="Proteomes" id="UP001597438">
    <property type="component" value="Unassembled WGS sequence"/>
</dbReference>
<feature type="transmembrane region" description="Helical" evidence="1">
    <location>
        <begin position="50"/>
        <end position="69"/>
    </location>
</feature>
<name>A0ABW5X1Q9_9FLAO</name>
<feature type="transmembrane region" description="Helical" evidence="1">
    <location>
        <begin position="12"/>
        <end position="38"/>
    </location>
</feature>
<gene>
    <name evidence="2" type="ORF">ACFSYS_06915</name>
</gene>
<keyword evidence="3" id="KW-1185">Reference proteome</keyword>
<protein>
    <submittedName>
        <fullName evidence="2">Uncharacterized protein</fullName>
    </submittedName>
</protein>
<keyword evidence="1" id="KW-0472">Membrane</keyword>
<evidence type="ECO:0000313" key="2">
    <source>
        <dbReference type="EMBL" id="MFD2833015.1"/>
    </source>
</evidence>
<keyword evidence="1" id="KW-1133">Transmembrane helix</keyword>
<proteinExistence type="predicted"/>
<dbReference type="EMBL" id="JBHUOJ010000012">
    <property type="protein sequence ID" value="MFD2833015.1"/>
    <property type="molecule type" value="Genomic_DNA"/>
</dbReference>
<accession>A0ABW5X1Q9</accession>
<feature type="transmembrane region" description="Helical" evidence="1">
    <location>
        <begin position="81"/>
        <end position="97"/>
    </location>
</feature>
<reference evidence="3" key="1">
    <citation type="journal article" date="2019" name="Int. J. Syst. Evol. Microbiol.">
        <title>The Global Catalogue of Microorganisms (GCM) 10K type strain sequencing project: providing services to taxonomists for standard genome sequencing and annotation.</title>
        <authorList>
            <consortium name="The Broad Institute Genomics Platform"/>
            <consortium name="The Broad Institute Genome Sequencing Center for Infectious Disease"/>
            <person name="Wu L."/>
            <person name="Ma J."/>
        </authorList>
    </citation>
    <scope>NUCLEOTIDE SEQUENCE [LARGE SCALE GENOMIC DNA]</scope>
    <source>
        <strain evidence="3">KCTC 52925</strain>
    </source>
</reference>
<dbReference type="RefSeq" id="WP_251741343.1">
    <property type="nucleotide sequence ID" value="NZ_JBHUOJ010000012.1"/>
</dbReference>
<evidence type="ECO:0000313" key="3">
    <source>
        <dbReference type="Proteomes" id="UP001597438"/>
    </source>
</evidence>
<sequence length="98" mass="10614">MNGNSMNKQNFITGFVTAIAANIAGVVLYILLFSEYGIDETLNNAQANGYLGKIIALGGILIFAPFFIFLKKKQNDHARGVLLATICIAIAVAIYKFI</sequence>
<evidence type="ECO:0000256" key="1">
    <source>
        <dbReference type="SAM" id="Phobius"/>
    </source>
</evidence>
<comment type="caution">
    <text evidence="2">The sequence shown here is derived from an EMBL/GenBank/DDBJ whole genome shotgun (WGS) entry which is preliminary data.</text>
</comment>
<keyword evidence="1" id="KW-0812">Transmembrane</keyword>
<organism evidence="2 3">
    <name type="scientific">Christiangramia antarctica</name>
    <dbReference type="NCBI Taxonomy" id="2058158"/>
    <lineage>
        <taxon>Bacteria</taxon>
        <taxon>Pseudomonadati</taxon>
        <taxon>Bacteroidota</taxon>
        <taxon>Flavobacteriia</taxon>
        <taxon>Flavobacteriales</taxon>
        <taxon>Flavobacteriaceae</taxon>
        <taxon>Christiangramia</taxon>
    </lineage>
</organism>